<keyword evidence="28" id="KW-1185">Reference proteome</keyword>
<dbReference type="PROSITE" id="PS50850">
    <property type="entry name" value="MFS"/>
    <property type="match status" value="1"/>
</dbReference>
<feature type="transmembrane region" description="Helical" evidence="25">
    <location>
        <begin position="130"/>
        <end position="148"/>
    </location>
</feature>
<evidence type="ECO:0000256" key="21">
    <source>
        <dbReference type="ARBA" id="ARBA00044985"/>
    </source>
</evidence>
<dbReference type="SUPFAM" id="SSF103473">
    <property type="entry name" value="MFS general substrate transporter"/>
    <property type="match status" value="1"/>
</dbReference>
<evidence type="ECO:0000256" key="15">
    <source>
        <dbReference type="ARBA" id="ARBA00044899"/>
    </source>
</evidence>
<comment type="catalytic activity">
    <reaction evidence="15">
        <text>L-arginyl-L-alpha-amino acid(out) = L-arginyl-L-alpha-amino acid(in)</text>
        <dbReference type="Rhea" id="RHEA:79371"/>
        <dbReference type="ChEBI" id="CHEBI:84315"/>
    </reaction>
</comment>
<evidence type="ECO:0000256" key="6">
    <source>
        <dbReference type="ARBA" id="ARBA00023136"/>
    </source>
</evidence>
<comment type="catalytic activity">
    <reaction evidence="18">
        <text>L-histidyl-L-alpha-amino acid(out) = L-histidyl-L-alpha-amino acid(in)</text>
        <dbReference type="Rhea" id="RHEA:79379"/>
        <dbReference type="ChEBI" id="CHEBI:229964"/>
    </reaction>
</comment>
<feature type="transmembrane region" description="Helical" evidence="25">
    <location>
        <begin position="408"/>
        <end position="433"/>
    </location>
</feature>
<comment type="catalytic activity">
    <reaction evidence="20">
        <text>L-lysyl-glycine(out) = L-lysyl-glycine(in)</text>
        <dbReference type="Rhea" id="RHEA:79407"/>
        <dbReference type="ChEBI" id="CHEBI:191202"/>
    </reaction>
</comment>
<evidence type="ECO:0000256" key="14">
    <source>
        <dbReference type="ARBA" id="ARBA00044898"/>
    </source>
</evidence>
<comment type="catalytic activity">
    <reaction evidence="19">
        <text>L-alanyl-L-lysine(out) = L-alanyl-L-lysine(in)</text>
        <dbReference type="Rhea" id="RHEA:79415"/>
        <dbReference type="ChEBI" id="CHEBI:192470"/>
    </reaction>
</comment>
<dbReference type="Gene3D" id="1.20.1250.20">
    <property type="entry name" value="MFS general substrate transporter like domains"/>
    <property type="match status" value="2"/>
</dbReference>
<evidence type="ECO:0000256" key="25">
    <source>
        <dbReference type="SAM" id="Phobius"/>
    </source>
</evidence>
<feature type="transmembrane region" description="Helical" evidence="25">
    <location>
        <begin position="225"/>
        <end position="251"/>
    </location>
</feature>
<comment type="subcellular location">
    <subcellularLocation>
        <location evidence="1">Lysosome membrane</location>
        <topology evidence="1">Multi-pass membrane protein</topology>
    </subcellularLocation>
</comment>
<evidence type="ECO:0000256" key="13">
    <source>
        <dbReference type="ARBA" id="ARBA00044893"/>
    </source>
</evidence>
<evidence type="ECO:0000256" key="19">
    <source>
        <dbReference type="ARBA" id="ARBA00044919"/>
    </source>
</evidence>
<comment type="caution">
    <text evidence="27">The sequence shown here is derived from an EMBL/GenBank/DDBJ whole genome shotgun (WGS) entry which is preliminary data.</text>
</comment>
<evidence type="ECO:0000256" key="1">
    <source>
        <dbReference type="ARBA" id="ARBA00004155"/>
    </source>
</evidence>
<keyword evidence="6 25" id="KW-0472">Membrane</keyword>
<dbReference type="InterPro" id="IPR020846">
    <property type="entry name" value="MFS_dom"/>
</dbReference>
<dbReference type="Proteomes" id="UP000620874">
    <property type="component" value="Unassembled WGS sequence"/>
</dbReference>
<evidence type="ECO:0000256" key="10">
    <source>
        <dbReference type="ARBA" id="ARBA00044881"/>
    </source>
</evidence>
<dbReference type="InterPro" id="IPR052187">
    <property type="entry name" value="MFSD1"/>
</dbReference>
<proteinExistence type="inferred from homology"/>
<dbReference type="RefSeq" id="WP_022040976.1">
    <property type="nucleotide sequence ID" value="NZ_JACSPP010000068.1"/>
</dbReference>
<feature type="transmembrane region" description="Helical" evidence="25">
    <location>
        <begin position="317"/>
        <end position="336"/>
    </location>
</feature>
<comment type="similarity">
    <text evidence="2">Belongs to the major facilitator superfamily.</text>
</comment>
<feature type="transmembrane region" description="Helical" evidence="25">
    <location>
        <begin position="445"/>
        <end position="468"/>
    </location>
</feature>
<name>A0ABR8YCF6_9BACT</name>
<dbReference type="Pfam" id="PF07690">
    <property type="entry name" value="MFS_1"/>
    <property type="match status" value="1"/>
</dbReference>
<comment type="catalytic activity">
    <reaction evidence="9">
        <text>L-histidyl-glycine(out) = L-histidyl-glycine(in)</text>
        <dbReference type="Rhea" id="RHEA:79395"/>
        <dbReference type="ChEBI" id="CHEBI:229957"/>
    </reaction>
</comment>
<keyword evidence="5 25" id="KW-1133">Transmembrane helix</keyword>
<comment type="catalytic activity">
    <reaction evidence="10">
        <text>L-alpha-aminoacyl-L-arginine(out) = L-alpha-aminoacyl-L-arginine(in)</text>
        <dbReference type="Rhea" id="RHEA:79367"/>
        <dbReference type="ChEBI" id="CHEBI:229968"/>
    </reaction>
</comment>
<keyword evidence="3" id="KW-0813">Transport</keyword>
<keyword evidence="7" id="KW-0458">Lysosome</keyword>
<feature type="transmembrane region" description="Helical" evidence="25">
    <location>
        <begin position="257"/>
        <end position="278"/>
    </location>
</feature>
<evidence type="ECO:0000256" key="4">
    <source>
        <dbReference type="ARBA" id="ARBA00022692"/>
    </source>
</evidence>
<evidence type="ECO:0000256" key="11">
    <source>
        <dbReference type="ARBA" id="ARBA00044884"/>
    </source>
</evidence>
<organism evidence="27 28">
    <name type="scientific">Phocaeicola intestinalis</name>
    <dbReference type="NCBI Taxonomy" id="2762212"/>
    <lineage>
        <taxon>Bacteria</taxon>
        <taxon>Pseudomonadati</taxon>
        <taxon>Bacteroidota</taxon>
        <taxon>Bacteroidia</taxon>
        <taxon>Bacteroidales</taxon>
        <taxon>Bacteroidaceae</taxon>
        <taxon>Phocaeicola</taxon>
    </lineage>
</organism>
<evidence type="ECO:0000256" key="22">
    <source>
        <dbReference type="ARBA" id="ARBA00045018"/>
    </source>
</evidence>
<dbReference type="InterPro" id="IPR011701">
    <property type="entry name" value="MFS"/>
</dbReference>
<protein>
    <recommendedName>
        <fullName evidence="21">Lysosomal dipeptide transporter MFSD1</fullName>
    </recommendedName>
    <alternativeName>
        <fullName evidence="22">Major facilitator superfamily domain-containing protein 1</fullName>
    </alternativeName>
</protein>
<evidence type="ECO:0000256" key="9">
    <source>
        <dbReference type="ARBA" id="ARBA00044878"/>
    </source>
</evidence>
<feature type="transmembrane region" description="Helical" evidence="25">
    <location>
        <begin position="383"/>
        <end position="402"/>
    </location>
</feature>
<evidence type="ECO:0000313" key="27">
    <source>
        <dbReference type="EMBL" id="MBD8041786.1"/>
    </source>
</evidence>
<comment type="catalytic activity">
    <reaction evidence="17">
        <text>L-arginyl-glycine(out) = L-arginyl-glycine(in)</text>
        <dbReference type="Rhea" id="RHEA:79391"/>
        <dbReference type="ChEBI" id="CHEBI:229955"/>
    </reaction>
</comment>
<comment type="catalytic activity">
    <reaction evidence="11">
        <text>L-alpha-aminoacyl-L-histidine(out) = L-alpha-aminoacyl-L-histidine(in)</text>
        <dbReference type="Rhea" id="RHEA:79375"/>
        <dbReference type="ChEBI" id="CHEBI:229967"/>
    </reaction>
</comment>
<reference evidence="27 28" key="1">
    <citation type="submission" date="2020-08" db="EMBL/GenBank/DDBJ databases">
        <title>A Genomic Blueprint of the Chicken Gut Microbiome.</title>
        <authorList>
            <person name="Gilroy R."/>
            <person name="Ravi A."/>
            <person name="Getino M."/>
            <person name="Pursley I."/>
            <person name="Horton D.L."/>
            <person name="Alikhan N.-F."/>
            <person name="Baker D."/>
            <person name="Gharbi K."/>
            <person name="Hall N."/>
            <person name="Watson M."/>
            <person name="Adriaenssens E.M."/>
            <person name="Foster-Nyarko E."/>
            <person name="Jarju S."/>
            <person name="Secka A."/>
            <person name="Antonio M."/>
            <person name="Oren A."/>
            <person name="Chaudhuri R."/>
            <person name="La Ragione R.M."/>
            <person name="Hildebrand F."/>
            <person name="Pallen M.J."/>
        </authorList>
    </citation>
    <scope>NUCLEOTIDE SEQUENCE [LARGE SCALE GENOMIC DNA]</scope>
    <source>
        <strain evidence="27 28">Sa1CVN1</strain>
    </source>
</reference>
<evidence type="ECO:0000256" key="23">
    <source>
        <dbReference type="ARBA" id="ARBA00045709"/>
    </source>
</evidence>
<evidence type="ECO:0000256" key="7">
    <source>
        <dbReference type="ARBA" id="ARBA00023228"/>
    </source>
</evidence>
<keyword evidence="4 25" id="KW-0812">Transmembrane</keyword>
<comment type="subunit">
    <text evidence="24">Homodimer. Interacts with lysosomal protein GLMP (via lumenal domain); the interaction starts while both proteins are still in the endoplasmic reticulum and is required for stabilization of MFSD1 in lysosomes but has no direct effect on its targeting to lysosomes or transporter activity.</text>
</comment>
<dbReference type="PANTHER" id="PTHR23512">
    <property type="entry name" value="MAJOR FACILITATOR SUPERFAMILY DOMAIN-CONTAINING PROTEIN 1"/>
    <property type="match status" value="1"/>
</dbReference>
<evidence type="ECO:0000256" key="16">
    <source>
        <dbReference type="ARBA" id="ARBA00044900"/>
    </source>
</evidence>
<dbReference type="PANTHER" id="PTHR23512:SF3">
    <property type="entry name" value="MAJOR FACILITATOR SUPERFAMILY DOMAIN-CONTAINING PROTEIN 1"/>
    <property type="match status" value="1"/>
</dbReference>
<gene>
    <name evidence="27" type="ORF">H9625_15340</name>
</gene>
<feature type="transmembrane region" description="Helical" evidence="25">
    <location>
        <begin position="14"/>
        <end position="33"/>
    </location>
</feature>
<comment type="function">
    <text evidence="23">Lysosomal dipeptide uniporter that selectively exports lysine, arginine or histidine-containing dipeptides with a net positive charge from the lysosome lumen into the cytosol. Could play a role in a specific type of protein O-glycosylation indirectly regulating macrophages migration and tissue invasion. Also essential for liver homeostasis.</text>
</comment>
<evidence type="ECO:0000313" key="28">
    <source>
        <dbReference type="Proteomes" id="UP000620874"/>
    </source>
</evidence>
<sequence length="527" mass="57650">MKEQIQKRLSDSKAARWTALFIVSFTMMCGYFLTDVMAPLENLLTTKGKVVYFTDNTSMPADSLVAKVELFAEANALSAPDLTVQKLEEGAKYQYIENINGNQETISKTISTVSTGKGWSSTEYGFFSGAYGYINVFLLMLFFGGIILDKMGVRFTGMMSSGLMFAGALIKWYALKNDFGDAMLWGMNLQVVIAALGFSIFGMGAEITGITVSKVIVKWFAGKELALAMGLQVAMARIGTAIALAASLPIARMMGDISGSVLIGAIALCVGFASYLVYCVMDRKEDASVSAARAESGENPEEGFKMSDLKLIFCNKGFWLITLLCLMFYAGVFPFLKFATKLMIYKYEVPESFAGLIPALLPFGTILLTPVFGTLYDRIGRGATLMIIGSVMLTAVHVLFALPVMNYWWFAVVVMIILGISFSLVPSAMWPSVPKIIPMKQLGSAYAIIFYIQNIGLAMVPTLIGYVIDRFATQYNAAGAIIGYNYTIPMVIFALFGLCAIIISWMLKSEDSHKHYGLEESNIKKSA</sequence>
<evidence type="ECO:0000256" key="12">
    <source>
        <dbReference type="ARBA" id="ARBA00044891"/>
    </source>
</evidence>
<evidence type="ECO:0000256" key="5">
    <source>
        <dbReference type="ARBA" id="ARBA00022989"/>
    </source>
</evidence>
<feature type="transmembrane region" description="Helical" evidence="25">
    <location>
        <begin position="356"/>
        <end position="376"/>
    </location>
</feature>
<dbReference type="InterPro" id="IPR036259">
    <property type="entry name" value="MFS_trans_sf"/>
</dbReference>
<evidence type="ECO:0000256" key="8">
    <source>
        <dbReference type="ARBA" id="ARBA00044876"/>
    </source>
</evidence>
<evidence type="ECO:0000256" key="2">
    <source>
        <dbReference type="ARBA" id="ARBA00008335"/>
    </source>
</evidence>
<feature type="transmembrane region" description="Helical" evidence="25">
    <location>
        <begin position="488"/>
        <end position="507"/>
    </location>
</feature>
<comment type="catalytic activity">
    <reaction evidence="12">
        <text>L-lysyl-L-alpha-amino acid(out) = L-lysyl-L-alpha-amino acid(in)</text>
        <dbReference type="Rhea" id="RHEA:79387"/>
        <dbReference type="ChEBI" id="CHEBI:229965"/>
    </reaction>
</comment>
<comment type="catalytic activity">
    <reaction evidence="14">
        <text>L-aspartyl-L-lysine(out) = L-aspartyl-L-lysine(in)</text>
        <dbReference type="Rhea" id="RHEA:79411"/>
        <dbReference type="ChEBI" id="CHEBI:229953"/>
    </reaction>
</comment>
<dbReference type="EMBL" id="JACSPP010000068">
    <property type="protein sequence ID" value="MBD8041786.1"/>
    <property type="molecule type" value="Genomic_DNA"/>
</dbReference>
<feature type="domain" description="Major facilitator superfamily (MFS) profile" evidence="26">
    <location>
        <begin position="317"/>
        <end position="527"/>
    </location>
</feature>
<feature type="transmembrane region" description="Helical" evidence="25">
    <location>
        <begin position="187"/>
        <end position="213"/>
    </location>
</feature>
<accession>A0ABR8YCF6</accession>
<comment type="catalytic activity">
    <reaction evidence="13">
        <text>L-alpha-aminoacyl-L-lysine(out) = L-alpha-aminoacyl-L-lysine(in)</text>
        <dbReference type="Rhea" id="RHEA:79383"/>
        <dbReference type="ChEBI" id="CHEBI:229966"/>
    </reaction>
</comment>
<feature type="transmembrane region" description="Helical" evidence="25">
    <location>
        <begin position="155"/>
        <end position="175"/>
    </location>
</feature>
<comment type="catalytic activity">
    <reaction evidence="8">
        <text>L-lysyl-L-alanine(out) = L-lysyl-L-alanine(in)</text>
        <dbReference type="Rhea" id="RHEA:79399"/>
        <dbReference type="ChEBI" id="CHEBI:229954"/>
    </reaction>
</comment>
<evidence type="ECO:0000256" key="24">
    <source>
        <dbReference type="ARBA" id="ARBA00046376"/>
    </source>
</evidence>
<evidence type="ECO:0000256" key="17">
    <source>
        <dbReference type="ARBA" id="ARBA00044903"/>
    </source>
</evidence>
<evidence type="ECO:0000256" key="18">
    <source>
        <dbReference type="ARBA" id="ARBA00044912"/>
    </source>
</evidence>
<comment type="catalytic activity">
    <reaction evidence="16">
        <text>L-lysyl-L-lysine(out) = L-lysyl-L-lysine(in)</text>
        <dbReference type="Rhea" id="RHEA:79403"/>
        <dbReference type="ChEBI" id="CHEBI:229956"/>
    </reaction>
</comment>
<evidence type="ECO:0000259" key="26">
    <source>
        <dbReference type="PROSITE" id="PS50850"/>
    </source>
</evidence>
<evidence type="ECO:0000256" key="3">
    <source>
        <dbReference type="ARBA" id="ARBA00022448"/>
    </source>
</evidence>
<evidence type="ECO:0000256" key="20">
    <source>
        <dbReference type="ARBA" id="ARBA00044924"/>
    </source>
</evidence>